<gene>
    <name evidence="3" type="ORF">GAN93_23765</name>
</gene>
<evidence type="ECO:0000259" key="2">
    <source>
        <dbReference type="Pfam" id="PF13439"/>
    </source>
</evidence>
<dbReference type="AlphaFoldDB" id="A0A7J5JBB1"/>
<evidence type="ECO:0000313" key="3">
    <source>
        <dbReference type="EMBL" id="KAB4447586.1"/>
    </source>
</evidence>
<sequence>MRKPIRILQFPGAMLFGGVGSVVMNLYRNIDKTKIQFDFCVPRNSRGPLDDEIESMGGRIFYIPQMREKGIGQYITSIRRIIRENGAYMYAHIHSIHMGAVTAMAVRKEGVKVFYHVHNTQDPALNHMPLHKCLEYILKKYIQNKSYQRLACGRMAGQYIYGSKPFIIINNAVDLNVFYPYDSNKKSAIRRQLGFTDDDIVVGDIARFASVKNIHFFLRLAIEDRTGMNKLKFLLVGDGEEKRNIEDSIKKQCLMDKFLLTGSRKDVDMLYNAMDVFCLPSFFEGLPVSLMEAQAVGLPCVISDTITQEGVVGASKVLTLSLTENVSKWVTSIYELSSLQVFDSQMLFEKFSSKKYEIGSIAKQVEMLYLNSL</sequence>
<dbReference type="RefSeq" id="WP_130042302.1">
    <property type="nucleotide sequence ID" value="NZ_CAXKYD010000036.1"/>
</dbReference>
<dbReference type="Pfam" id="PF13439">
    <property type="entry name" value="Glyco_transf_4"/>
    <property type="match status" value="1"/>
</dbReference>
<dbReference type="InterPro" id="IPR028098">
    <property type="entry name" value="Glyco_trans_4-like_N"/>
</dbReference>
<evidence type="ECO:0000313" key="4">
    <source>
        <dbReference type="Proteomes" id="UP000460317"/>
    </source>
</evidence>
<proteinExistence type="predicted"/>
<dbReference type="InterPro" id="IPR001296">
    <property type="entry name" value="Glyco_trans_1"/>
</dbReference>
<accession>A0A7J5JBB1</accession>
<dbReference type="PANTHER" id="PTHR45947:SF3">
    <property type="entry name" value="SULFOQUINOVOSYL TRANSFERASE SQD2"/>
    <property type="match status" value="1"/>
</dbReference>
<organism evidence="3 4">
    <name type="scientific">Bacteroides thetaiotaomicron</name>
    <dbReference type="NCBI Taxonomy" id="818"/>
    <lineage>
        <taxon>Bacteria</taxon>
        <taxon>Pseudomonadati</taxon>
        <taxon>Bacteroidota</taxon>
        <taxon>Bacteroidia</taxon>
        <taxon>Bacteroidales</taxon>
        <taxon>Bacteroidaceae</taxon>
        <taxon>Bacteroides</taxon>
    </lineage>
</organism>
<comment type="caution">
    <text evidence="3">The sequence shown here is derived from an EMBL/GenBank/DDBJ whole genome shotgun (WGS) entry which is preliminary data.</text>
</comment>
<evidence type="ECO:0000259" key="1">
    <source>
        <dbReference type="Pfam" id="PF00534"/>
    </source>
</evidence>
<dbReference type="Pfam" id="PF00534">
    <property type="entry name" value="Glycos_transf_1"/>
    <property type="match status" value="1"/>
</dbReference>
<protein>
    <submittedName>
        <fullName evidence="3">Glycosyltransferase family 1 protein</fullName>
    </submittedName>
</protein>
<feature type="domain" description="Glycosyltransferase subfamily 4-like N-terminal" evidence="2">
    <location>
        <begin position="16"/>
        <end position="175"/>
    </location>
</feature>
<keyword evidence="3" id="KW-0808">Transferase</keyword>
<dbReference type="EMBL" id="WCSB01000040">
    <property type="protein sequence ID" value="KAB4447586.1"/>
    <property type="molecule type" value="Genomic_DNA"/>
</dbReference>
<dbReference type="Gene3D" id="3.40.50.2000">
    <property type="entry name" value="Glycogen Phosphorylase B"/>
    <property type="match status" value="2"/>
</dbReference>
<name>A0A7J5JBB1_BACT4</name>
<dbReference type="PANTHER" id="PTHR45947">
    <property type="entry name" value="SULFOQUINOVOSYL TRANSFERASE SQD2"/>
    <property type="match status" value="1"/>
</dbReference>
<dbReference type="SUPFAM" id="SSF53756">
    <property type="entry name" value="UDP-Glycosyltransferase/glycogen phosphorylase"/>
    <property type="match status" value="1"/>
</dbReference>
<dbReference type="InterPro" id="IPR050194">
    <property type="entry name" value="Glycosyltransferase_grp1"/>
</dbReference>
<dbReference type="GO" id="GO:0016757">
    <property type="term" value="F:glycosyltransferase activity"/>
    <property type="evidence" value="ECO:0007669"/>
    <property type="project" value="InterPro"/>
</dbReference>
<dbReference type="Proteomes" id="UP000460317">
    <property type="component" value="Unassembled WGS sequence"/>
</dbReference>
<reference evidence="3 4" key="1">
    <citation type="journal article" date="2019" name="Nat. Med.">
        <title>A library of human gut bacterial isolates paired with longitudinal multiomics data enables mechanistic microbiome research.</title>
        <authorList>
            <person name="Poyet M."/>
            <person name="Groussin M."/>
            <person name="Gibbons S.M."/>
            <person name="Avila-Pacheco J."/>
            <person name="Jiang X."/>
            <person name="Kearney S.M."/>
            <person name="Perrotta A.R."/>
            <person name="Berdy B."/>
            <person name="Zhao S."/>
            <person name="Lieberman T.D."/>
            <person name="Swanson P.K."/>
            <person name="Smith M."/>
            <person name="Roesemann S."/>
            <person name="Alexander J.E."/>
            <person name="Rich S.A."/>
            <person name="Livny J."/>
            <person name="Vlamakis H."/>
            <person name="Clish C."/>
            <person name="Bullock K."/>
            <person name="Deik A."/>
            <person name="Scott J."/>
            <person name="Pierce K.A."/>
            <person name="Xavier R.J."/>
            <person name="Alm E.J."/>
        </authorList>
    </citation>
    <scope>NUCLEOTIDE SEQUENCE [LARGE SCALE GENOMIC DNA]</scope>
    <source>
        <strain evidence="3 4">BIOML-A165</strain>
    </source>
</reference>
<feature type="domain" description="Glycosyl transferase family 1" evidence="1">
    <location>
        <begin position="187"/>
        <end position="316"/>
    </location>
</feature>